<reference evidence="2" key="1">
    <citation type="submission" date="2017-08" db="EMBL/GenBank/DDBJ databases">
        <authorList>
            <person name="Brisse S."/>
        </authorList>
    </citation>
    <scope>NUCLEOTIDE SEQUENCE [LARGE SCALE GENOMIC DNA]</scope>
    <source>
        <strain evidence="2">06D021</strain>
    </source>
</reference>
<organism evidence="1 2">
    <name type="scientific">Klebsiella grimontii</name>
    <dbReference type="NCBI Taxonomy" id="2058152"/>
    <lineage>
        <taxon>Bacteria</taxon>
        <taxon>Pseudomonadati</taxon>
        <taxon>Pseudomonadota</taxon>
        <taxon>Gammaproteobacteria</taxon>
        <taxon>Enterobacterales</taxon>
        <taxon>Enterobacteriaceae</taxon>
        <taxon>Klebsiella/Raoultella group</taxon>
        <taxon>Klebsiella</taxon>
    </lineage>
</organism>
<gene>
    <name evidence="1" type="ORF">KOSB73_460004</name>
</gene>
<evidence type="ECO:0000313" key="1">
    <source>
        <dbReference type="EMBL" id="SNU37787.1"/>
    </source>
</evidence>
<dbReference type="Proteomes" id="UP000220639">
    <property type="component" value="Unassembled WGS sequence"/>
</dbReference>
<dbReference type="EMBL" id="FZTC01000041">
    <property type="protein sequence ID" value="SNU37787.1"/>
    <property type="molecule type" value="Genomic_DNA"/>
</dbReference>
<evidence type="ECO:0000313" key="2">
    <source>
        <dbReference type="Proteomes" id="UP000220639"/>
    </source>
</evidence>
<protein>
    <submittedName>
        <fullName evidence="1">Uncharacterized protein</fullName>
    </submittedName>
</protein>
<accession>A0A285B9X3</accession>
<proteinExistence type="predicted"/>
<dbReference type="AlphaFoldDB" id="A0A285B9X3"/>
<name>A0A285B9X3_9ENTR</name>
<sequence>MISGQCVGYDPDKAAWGPLGKRKISYAKPVTKAGMTVRFVL</sequence>